<dbReference type="PANTHER" id="PTHR10098">
    <property type="entry name" value="RAPSYN-RELATED"/>
    <property type="match status" value="1"/>
</dbReference>
<dbReference type="InterPro" id="IPR019734">
    <property type="entry name" value="TPR_rpt"/>
</dbReference>
<keyword evidence="1" id="KW-0472">Membrane</keyword>
<dbReference type="Pfam" id="PF12770">
    <property type="entry name" value="CHAT"/>
    <property type="match status" value="1"/>
</dbReference>
<accession>A0ABN1J7Z3</accession>
<name>A0ABN1J7Z3_9FLAO</name>
<keyword evidence="1" id="KW-0812">Transmembrane</keyword>
<feature type="transmembrane region" description="Helical" evidence="1">
    <location>
        <begin position="883"/>
        <end position="903"/>
    </location>
</feature>
<gene>
    <name evidence="3" type="ORF">GCM10009430_44110</name>
</gene>
<keyword evidence="4" id="KW-1185">Reference proteome</keyword>
<evidence type="ECO:0000256" key="1">
    <source>
        <dbReference type="SAM" id="Phobius"/>
    </source>
</evidence>
<dbReference type="InterPro" id="IPR011990">
    <property type="entry name" value="TPR-like_helical_dom_sf"/>
</dbReference>
<evidence type="ECO:0000313" key="4">
    <source>
        <dbReference type="Proteomes" id="UP001501758"/>
    </source>
</evidence>
<dbReference type="PANTHER" id="PTHR10098:SF108">
    <property type="entry name" value="TETRATRICOPEPTIDE REPEAT PROTEIN 28"/>
    <property type="match status" value="1"/>
</dbReference>
<proteinExistence type="predicted"/>
<organism evidence="3 4">
    <name type="scientific">Aquimarina litoralis</name>
    <dbReference type="NCBI Taxonomy" id="584605"/>
    <lineage>
        <taxon>Bacteria</taxon>
        <taxon>Pseudomonadati</taxon>
        <taxon>Bacteroidota</taxon>
        <taxon>Flavobacteriia</taxon>
        <taxon>Flavobacteriales</taxon>
        <taxon>Flavobacteriaceae</taxon>
        <taxon>Aquimarina</taxon>
    </lineage>
</organism>
<sequence length="906" mass="105141">MFYPNMAEITIFKRCFSLFLFFCYAHLFSQQPSTFFVKIRSAQNATNKEKINQIETLLNDHLKNKDSIQYGLDLTAFSIWLYRNEYYDLGSSQSEKAVKFYKKLTPHNDQFYLYNLNLLARFYSLIDNYIDSNEVYLEVLKNKNPKTDVGEIYSRIANNHNSDANFHIATNYFLKAIEEFRKEKQHRKLFDTSIQLSTNYLDILDDESIVKGIETLKALDRIKDKIDYNIFDEYLINERLGNLYNYETLFDPCASLPYYKKALSIAKKIGNNREICLINNNIGHVYRYVDNDSALFYFKKSLSYHHKDQALSAAVLYSLGLSYMDQEKYDLAYNSLNSSLDKIKIDNKKIDTSQKSTIKLSDKNLGLELIKNLAVVQIKKYESENSVELLDDALFLLKQADELIDQIKLESMHQESKLFWRGLASDIYINLVKVCYLQNNPELAYHYLEKNKALLLLEDLTKERSKIFFNIPDSVIKKERSFKRKIALIKNKSLSETYSDKDRSLELFEIKNRYTSFIDSLQDRFPKYYYSKEEASILSFDKTVDQASRTNTSFVHYILNDELGYILVISEDTQELYEIHDIPLLQNYIASFHKLSSTPFTSKADKQEFQKLARELYKKLLPDTIFHESKSKIIIIPDDSLLSFPFETLMNKEGNYLIEEHEVSYAYSISFLEQNKRLERSPQKEFLGMAPINYKKLPKLPNSAKEVQTIAKKFDSDILMNHTASKEDLINSLPAYKIIHLSTHANANDTIVPWIATTTKNITLNDIYSTKNNAELITLSACNTAKGKLQKGEGVMSIARAFFNTGSNSVVSTLWKADDKSTEKIITNFYTHLKNGASKSEALRNAKLEYLKNHSLSEASPYYWSSLVLIGNPDPMYPSLNTWYILLGILLSFLLLSTLYKIFSKK</sequence>
<dbReference type="SUPFAM" id="SSF48452">
    <property type="entry name" value="TPR-like"/>
    <property type="match status" value="1"/>
</dbReference>
<dbReference type="InterPro" id="IPR024983">
    <property type="entry name" value="CHAT_dom"/>
</dbReference>
<dbReference type="EMBL" id="BAAAGE010000006">
    <property type="protein sequence ID" value="GAA0731675.1"/>
    <property type="molecule type" value="Genomic_DNA"/>
</dbReference>
<feature type="domain" description="CHAT" evidence="2">
    <location>
        <begin position="610"/>
        <end position="872"/>
    </location>
</feature>
<dbReference type="SMART" id="SM00028">
    <property type="entry name" value="TPR"/>
    <property type="match status" value="3"/>
</dbReference>
<protein>
    <recommendedName>
        <fullName evidence="2">CHAT domain-containing protein</fullName>
    </recommendedName>
</protein>
<dbReference type="Gene3D" id="1.25.40.10">
    <property type="entry name" value="Tetratricopeptide repeat domain"/>
    <property type="match status" value="1"/>
</dbReference>
<evidence type="ECO:0000313" key="3">
    <source>
        <dbReference type="EMBL" id="GAA0731675.1"/>
    </source>
</evidence>
<dbReference type="Proteomes" id="UP001501758">
    <property type="component" value="Unassembled WGS sequence"/>
</dbReference>
<keyword evidence="1" id="KW-1133">Transmembrane helix</keyword>
<evidence type="ECO:0000259" key="2">
    <source>
        <dbReference type="Pfam" id="PF12770"/>
    </source>
</evidence>
<comment type="caution">
    <text evidence="3">The sequence shown here is derived from an EMBL/GenBank/DDBJ whole genome shotgun (WGS) entry which is preliminary data.</text>
</comment>
<reference evidence="3 4" key="1">
    <citation type="journal article" date="2019" name="Int. J. Syst. Evol. Microbiol.">
        <title>The Global Catalogue of Microorganisms (GCM) 10K type strain sequencing project: providing services to taxonomists for standard genome sequencing and annotation.</title>
        <authorList>
            <consortium name="The Broad Institute Genomics Platform"/>
            <consortium name="The Broad Institute Genome Sequencing Center for Infectious Disease"/>
            <person name="Wu L."/>
            <person name="Ma J."/>
        </authorList>
    </citation>
    <scope>NUCLEOTIDE SEQUENCE [LARGE SCALE GENOMIC DNA]</scope>
    <source>
        <strain evidence="3 4">JCM 15974</strain>
    </source>
</reference>